<comment type="caution">
    <text evidence="15">The sequence shown here is derived from an EMBL/GenBank/DDBJ whole genome shotgun (WGS) entry which is preliminary data.</text>
</comment>
<dbReference type="InterPro" id="IPR003406">
    <property type="entry name" value="Glyco_trans_14"/>
</dbReference>
<evidence type="ECO:0000256" key="8">
    <source>
        <dbReference type="ARBA" id="ARBA00022968"/>
    </source>
</evidence>
<dbReference type="RefSeq" id="WP_311938498.1">
    <property type="nucleotide sequence ID" value="NZ_JAVSCK010000002.1"/>
</dbReference>
<dbReference type="Proteomes" id="UP001597163">
    <property type="component" value="Unassembled WGS sequence"/>
</dbReference>
<sequence length="299" mass="35410">MKQAILIAAYKNFDHLLEIINFFNDDVFEIYLHIDKKTKLPKSFVRKLNAAGNLKLLSRKYTVNWGGTNQLNCYLLLAEEAIKTKENVYFHLISGQDYPVKSITEFKKLFDNPIKHDYLENFELPREKWKNENGGFDRFLYYYFFDISFAHKFKKEILFLVKIQKKLSIKRSFPSKIKKYYGGSSWWSLSRDTLQYVIGYTKENPYLLKRMKYTLASDEIYFQTVIMNSAYAKNVINDNLRYIDWSPERIGKYNPSPALLDLSDFEKIKNSNKLFARKFDVPFSDDLKLAILNSRKVGD</sequence>
<keyword evidence="8" id="KW-0735">Signal-anchor</keyword>
<reference evidence="16" key="1">
    <citation type="journal article" date="2019" name="Int. J. Syst. Evol. Microbiol.">
        <title>The Global Catalogue of Microorganisms (GCM) 10K type strain sequencing project: providing services to taxonomists for standard genome sequencing and annotation.</title>
        <authorList>
            <consortium name="The Broad Institute Genomics Platform"/>
            <consortium name="The Broad Institute Genome Sequencing Center for Infectious Disease"/>
            <person name="Wu L."/>
            <person name="Ma J."/>
        </authorList>
    </citation>
    <scope>NUCLEOTIDE SEQUENCE [LARGE SCALE GENOMIC DNA]</scope>
    <source>
        <strain evidence="16">CCUG 63246</strain>
    </source>
</reference>
<keyword evidence="16" id="KW-1185">Reference proteome</keyword>
<evidence type="ECO:0000256" key="13">
    <source>
        <dbReference type="ARBA" id="ARBA00023180"/>
    </source>
</evidence>
<evidence type="ECO:0000256" key="1">
    <source>
        <dbReference type="ARBA" id="ARBA00004323"/>
    </source>
</evidence>
<keyword evidence="5" id="KW-0812">Transmembrane</keyword>
<dbReference type="PANTHER" id="PTHR46025">
    <property type="entry name" value="XYLOSYLTRANSFERASE OXT"/>
    <property type="match status" value="1"/>
</dbReference>
<evidence type="ECO:0000313" key="15">
    <source>
        <dbReference type="EMBL" id="MFD1162290.1"/>
    </source>
</evidence>
<dbReference type="EMBL" id="JBHTLJ010000002">
    <property type="protein sequence ID" value="MFD1162290.1"/>
    <property type="molecule type" value="Genomic_DNA"/>
</dbReference>
<evidence type="ECO:0000256" key="11">
    <source>
        <dbReference type="ARBA" id="ARBA00023136"/>
    </source>
</evidence>
<evidence type="ECO:0000256" key="7">
    <source>
        <dbReference type="ARBA" id="ARBA00022824"/>
    </source>
</evidence>
<keyword evidence="10" id="KW-0333">Golgi apparatus</keyword>
<evidence type="ECO:0000313" key="16">
    <source>
        <dbReference type="Proteomes" id="UP001597163"/>
    </source>
</evidence>
<evidence type="ECO:0000256" key="9">
    <source>
        <dbReference type="ARBA" id="ARBA00022989"/>
    </source>
</evidence>
<evidence type="ECO:0000256" key="5">
    <source>
        <dbReference type="ARBA" id="ARBA00022692"/>
    </source>
</evidence>
<proteinExistence type="predicted"/>
<gene>
    <name evidence="15" type="ORF">ACFQ2E_07665</name>
</gene>
<keyword evidence="4" id="KW-0808">Transferase</keyword>
<accession>A0ABW3RB01</accession>
<keyword evidence="11" id="KW-0472">Membrane</keyword>
<dbReference type="PANTHER" id="PTHR46025:SF3">
    <property type="entry name" value="XYLOSYLTRANSFERASE OXT"/>
    <property type="match status" value="1"/>
</dbReference>
<organism evidence="15 16">
    <name type="scientific">Hwangdonia seohaensis</name>
    <dbReference type="NCBI Taxonomy" id="1240727"/>
    <lineage>
        <taxon>Bacteria</taxon>
        <taxon>Pseudomonadati</taxon>
        <taxon>Bacteroidota</taxon>
        <taxon>Flavobacteriia</taxon>
        <taxon>Flavobacteriales</taxon>
        <taxon>Flavobacteriaceae</taxon>
        <taxon>Hwangdonia</taxon>
    </lineage>
</organism>
<evidence type="ECO:0000256" key="12">
    <source>
        <dbReference type="ARBA" id="ARBA00023157"/>
    </source>
</evidence>
<dbReference type="Pfam" id="PF02485">
    <property type="entry name" value="Branch"/>
    <property type="match status" value="1"/>
</dbReference>
<evidence type="ECO:0000256" key="4">
    <source>
        <dbReference type="ARBA" id="ARBA00022679"/>
    </source>
</evidence>
<keyword evidence="3" id="KW-0328">Glycosyltransferase</keyword>
<evidence type="ECO:0000256" key="6">
    <source>
        <dbReference type="ARBA" id="ARBA00022723"/>
    </source>
</evidence>
<evidence type="ECO:0000256" key="14">
    <source>
        <dbReference type="ARBA" id="ARBA00042865"/>
    </source>
</evidence>
<keyword evidence="13" id="KW-0325">Glycoprotein</keyword>
<comment type="subcellular location">
    <subcellularLocation>
        <location evidence="2">Endoplasmic reticulum membrane</location>
        <topology evidence="2">Single-pass type II membrane protein</topology>
    </subcellularLocation>
    <subcellularLocation>
        <location evidence="1">Golgi apparatus membrane</location>
        <topology evidence="1">Single-pass type II membrane protein</topology>
    </subcellularLocation>
</comment>
<keyword evidence="9" id="KW-1133">Transmembrane helix</keyword>
<evidence type="ECO:0000256" key="3">
    <source>
        <dbReference type="ARBA" id="ARBA00022676"/>
    </source>
</evidence>
<evidence type="ECO:0000256" key="2">
    <source>
        <dbReference type="ARBA" id="ARBA00004648"/>
    </source>
</evidence>
<evidence type="ECO:0000256" key="10">
    <source>
        <dbReference type="ARBA" id="ARBA00023034"/>
    </source>
</evidence>
<keyword evidence="12" id="KW-1015">Disulfide bond</keyword>
<keyword evidence="6" id="KW-0479">Metal-binding</keyword>
<protein>
    <recommendedName>
        <fullName evidence="14">Peptide O-xylosyltransferase</fullName>
    </recommendedName>
</protein>
<keyword evidence="7" id="KW-0256">Endoplasmic reticulum</keyword>
<dbReference type="InterPro" id="IPR043538">
    <property type="entry name" value="XYLT"/>
</dbReference>
<name>A0ABW3RB01_9FLAO</name>